<reference evidence="2 3" key="1">
    <citation type="submission" date="2016-07" db="EMBL/GenBank/DDBJ databases">
        <title>Disparate Historic Effective Population Sizes Predicted by Modern Levels of Genome Diversity for the Scaled Quail (Callipepla squamata) and the Northern Bobwhite (Colinus virginianus): Inferences from First and Second Generation Draft Genome Assemblies for Sympatric New World Quail.</title>
        <authorList>
            <person name="Oldeschulte D.L."/>
            <person name="Halley Y.A."/>
            <person name="Bhattarai E.K."/>
            <person name="Brashear W.A."/>
            <person name="Hill J."/>
            <person name="Metz R.P."/>
            <person name="Johnson C.D."/>
            <person name="Rollins D."/>
            <person name="Peterson M.J."/>
            <person name="Bickhart D.M."/>
            <person name="Decker J.E."/>
            <person name="Seabury C.M."/>
        </authorList>
    </citation>
    <scope>NUCLEOTIDE SEQUENCE [LARGE SCALE GENOMIC DNA]</scope>
    <source>
        <strain evidence="2 3">Texas</strain>
        <tissue evidence="2">Leg muscle</tissue>
    </source>
</reference>
<evidence type="ECO:0000313" key="2">
    <source>
        <dbReference type="EMBL" id="OXB65053.1"/>
    </source>
</evidence>
<accession>A0A226NBQ3</accession>
<evidence type="ECO:0000256" key="1">
    <source>
        <dbReference type="SAM" id="MobiDB-lite"/>
    </source>
</evidence>
<organism evidence="2 3">
    <name type="scientific">Callipepla squamata</name>
    <name type="common">Scaled quail</name>
    <dbReference type="NCBI Taxonomy" id="9009"/>
    <lineage>
        <taxon>Eukaryota</taxon>
        <taxon>Metazoa</taxon>
        <taxon>Chordata</taxon>
        <taxon>Craniata</taxon>
        <taxon>Vertebrata</taxon>
        <taxon>Euteleostomi</taxon>
        <taxon>Archelosauria</taxon>
        <taxon>Archosauria</taxon>
        <taxon>Dinosauria</taxon>
        <taxon>Saurischia</taxon>
        <taxon>Theropoda</taxon>
        <taxon>Coelurosauria</taxon>
        <taxon>Aves</taxon>
        <taxon>Neognathae</taxon>
        <taxon>Galloanserae</taxon>
        <taxon>Galliformes</taxon>
        <taxon>Odontophoridae</taxon>
        <taxon>Callipepla</taxon>
    </lineage>
</organism>
<dbReference type="AlphaFoldDB" id="A0A226NBQ3"/>
<keyword evidence="3" id="KW-1185">Reference proteome</keyword>
<dbReference type="InterPro" id="IPR039270">
    <property type="entry name" value="ZNF469"/>
</dbReference>
<proteinExistence type="predicted"/>
<comment type="caution">
    <text evidence="2">The sequence shown here is derived from an EMBL/GenBank/DDBJ whole genome shotgun (WGS) entry which is preliminary data.</text>
</comment>
<dbReference type="PANTHER" id="PTHR21465">
    <property type="entry name" value="ZINC FINGER PROTEIN 469"/>
    <property type="match status" value="1"/>
</dbReference>
<dbReference type="STRING" id="9009.A0A226NBQ3"/>
<dbReference type="EMBL" id="MCFN01000104">
    <property type="protein sequence ID" value="OXB65053.1"/>
    <property type="molecule type" value="Genomic_DNA"/>
</dbReference>
<feature type="compositionally biased region" description="Basic residues" evidence="1">
    <location>
        <begin position="27"/>
        <end position="36"/>
    </location>
</feature>
<evidence type="ECO:0000313" key="3">
    <source>
        <dbReference type="Proteomes" id="UP000198323"/>
    </source>
</evidence>
<protein>
    <submittedName>
        <fullName evidence="2">Uncharacterized protein</fullName>
    </submittedName>
</protein>
<feature type="region of interest" description="Disordered" evidence="1">
    <location>
        <begin position="27"/>
        <end position="50"/>
    </location>
</feature>
<sequence length="103" mass="11558">MKEVKKRKARSGTWSKELIHKIVQQKNKLHQLHTKSSKLPTLAGRPAAGAQEGRLQEYEYISDSEEEGAACSKLRGRRKRGAAFMGRAKYGFSKKCPGRGQSQ</sequence>
<dbReference type="PANTHER" id="PTHR21465:SF2">
    <property type="entry name" value="ZINC FINGER PROTEIN 469"/>
    <property type="match status" value="1"/>
</dbReference>
<gene>
    <name evidence="2" type="ORF">ASZ78_008336</name>
</gene>
<name>A0A226NBQ3_CALSU</name>
<dbReference type="Proteomes" id="UP000198323">
    <property type="component" value="Unassembled WGS sequence"/>
</dbReference>